<keyword evidence="2" id="KW-1185">Reference proteome</keyword>
<dbReference type="OrthoDB" id="1428at10239"/>
<reference evidence="1 2" key="1">
    <citation type="submission" date="2012-11" db="EMBL/GenBank/DDBJ databases">
        <title>Complete genome sequence of a novel phiKZ-like Vibrio phage.</title>
        <authorList>
            <person name="Luo Z."/>
            <person name="Yu Y."/>
        </authorList>
    </citation>
    <scope>NUCLEOTIDE SEQUENCE [LARGE SCALE GENOMIC DNA]</scope>
</reference>
<protein>
    <submittedName>
        <fullName evidence="1">Uncharacterized protein</fullName>
    </submittedName>
</protein>
<name>V9LZK8_9CAUD</name>
<dbReference type="EMBL" id="KC131130">
    <property type="protein sequence ID" value="AGB07269.1"/>
    <property type="molecule type" value="Genomic_DNA"/>
</dbReference>
<evidence type="ECO:0000313" key="2">
    <source>
        <dbReference type="Proteomes" id="UP000272155"/>
    </source>
</evidence>
<organism evidence="1 2">
    <name type="scientific">Vibrio phage VP4B</name>
    <dbReference type="NCBI Taxonomy" id="1262540"/>
    <lineage>
        <taxon>Viruses</taxon>
        <taxon>Duplodnaviria</taxon>
        <taxon>Heunggongvirae</taxon>
        <taxon>Uroviricota</taxon>
        <taxon>Caudoviricetes</taxon>
        <taxon>Chimalliviridae</taxon>
        <taxon>Gorgonvirinae</taxon>
        <taxon>Tidunavirus</taxon>
        <taxon>Tidunavirus VP4B</taxon>
    </lineage>
</organism>
<dbReference type="GeneID" id="40103031"/>
<evidence type="ECO:0000313" key="1">
    <source>
        <dbReference type="EMBL" id="AGB07269.1"/>
    </source>
</evidence>
<accession>V9LZK8</accession>
<dbReference type="KEGG" id="vg:40103031"/>
<sequence length="69" mass="7644">MLIKARPEPALVTSVKAEDVRNHLETLEFHMAGTVKGDVDIKLNEVVADRASTIRIPITVGVREATWAY</sequence>
<dbReference type="Proteomes" id="UP000272155">
    <property type="component" value="Segment"/>
</dbReference>
<dbReference type="RefSeq" id="YP_009626131.1">
    <property type="nucleotide sequence ID" value="NC_042136.1"/>
</dbReference>
<proteinExistence type="predicted"/>